<accession>A0A1M4YV61</accession>
<dbReference type="PANTHER" id="PTHR32332:SF18">
    <property type="entry name" value="2-NITROPROPANE DIOXYGENASE"/>
    <property type="match status" value="1"/>
</dbReference>
<dbReference type="GO" id="GO:0051213">
    <property type="term" value="F:dioxygenase activity"/>
    <property type="evidence" value="ECO:0007669"/>
    <property type="project" value="UniProtKB-KW"/>
</dbReference>
<keyword evidence="3" id="KW-0285">Flavoprotein</keyword>
<dbReference type="RefSeq" id="WP_073271338.1">
    <property type="nucleotide sequence ID" value="NZ_FQTU01000014.1"/>
</dbReference>
<dbReference type="Pfam" id="PF03060">
    <property type="entry name" value="NMO"/>
    <property type="match status" value="1"/>
</dbReference>
<evidence type="ECO:0000313" key="7">
    <source>
        <dbReference type="Proteomes" id="UP000184251"/>
    </source>
</evidence>
<dbReference type="InterPro" id="IPR001295">
    <property type="entry name" value="Dihydroorotate_DH_CS"/>
</dbReference>
<keyword evidence="5" id="KW-0560">Oxidoreductase</keyword>
<dbReference type="GO" id="GO:0016627">
    <property type="term" value="F:oxidoreductase activity, acting on the CH-CH group of donors"/>
    <property type="evidence" value="ECO:0007669"/>
    <property type="project" value="InterPro"/>
</dbReference>
<dbReference type="PANTHER" id="PTHR32332">
    <property type="entry name" value="2-NITROPROPANE DIOXYGENASE"/>
    <property type="match status" value="1"/>
</dbReference>
<sequence length="355" mass="38382">MNLPELKIGDLTARLPIIQGGMGIGVSLSSLAGTIANQGGIGVISGVQTGFNEEDFRTNNLAANIRAIQNEIRKAREISPKGIIGINILTVATQYKELVEAAVKEKIDVIISGAGLPKDLPKYVKGTKTKIIPIVSSGKAAKIMAKLWIRNYDYIPDAVIVEGPEAGGHLGFSADELRENPPTLSDLLKDVIENLKPFEEKYNKKIPVIAAGGIFDGKDVARYISEGAAGVQMSTRFVATEECDAHINYKMAYVNARKEDAVIVQSPVGLPGRAIMNKLIKRLELDKVPVKKCYRCIDHCDPKTTPYCISDALIAAVQGDIDNGLLFCGSNVDKTTEITTVEKVINSIISEAKEY</sequence>
<dbReference type="STRING" id="1120975.SAMN02746064_01872"/>
<evidence type="ECO:0000256" key="4">
    <source>
        <dbReference type="ARBA" id="ARBA00022643"/>
    </source>
</evidence>
<comment type="function">
    <text evidence="1">Nitronate monooxygenase that uses molecular oxygen to catalyze the oxidative denitrification of alkyl nitronates. Acts on propionate 3-nitronate (P3N), the presumed physiological substrate. Probably functions in the detoxification of P3N, a metabolic poison produced by plants and fungi as a defense mechanism.</text>
</comment>
<evidence type="ECO:0000313" key="6">
    <source>
        <dbReference type="EMBL" id="SHF09714.1"/>
    </source>
</evidence>
<dbReference type="GO" id="GO:0018580">
    <property type="term" value="F:nitronate monooxygenase activity"/>
    <property type="evidence" value="ECO:0007669"/>
    <property type="project" value="InterPro"/>
</dbReference>
<dbReference type="SUPFAM" id="SSF51412">
    <property type="entry name" value="Inosine monophosphate dehydrogenase (IMPDH)"/>
    <property type="match status" value="1"/>
</dbReference>
<organism evidence="6 7">
    <name type="scientific">Alkalibacter saccharofermentans DSM 14828</name>
    <dbReference type="NCBI Taxonomy" id="1120975"/>
    <lineage>
        <taxon>Bacteria</taxon>
        <taxon>Bacillati</taxon>
        <taxon>Bacillota</taxon>
        <taxon>Clostridia</taxon>
        <taxon>Eubacteriales</taxon>
        <taxon>Eubacteriaceae</taxon>
        <taxon>Alkalibacter</taxon>
    </lineage>
</organism>
<evidence type="ECO:0000256" key="1">
    <source>
        <dbReference type="ARBA" id="ARBA00003535"/>
    </source>
</evidence>
<evidence type="ECO:0000256" key="3">
    <source>
        <dbReference type="ARBA" id="ARBA00022630"/>
    </source>
</evidence>
<keyword evidence="6" id="KW-0223">Dioxygenase</keyword>
<dbReference type="CDD" id="cd04730">
    <property type="entry name" value="NPD_like"/>
    <property type="match status" value="1"/>
</dbReference>
<name>A0A1M4YV61_9FIRM</name>
<dbReference type="PROSITE" id="PS00912">
    <property type="entry name" value="DHODEHASE_2"/>
    <property type="match status" value="1"/>
</dbReference>
<dbReference type="GO" id="GO:0006207">
    <property type="term" value="P:'de novo' pyrimidine nucleobase biosynthetic process"/>
    <property type="evidence" value="ECO:0007669"/>
    <property type="project" value="InterPro"/>
</dbReference>
<dbReference type="InterPro" id="IPR013785">
    <property type="entry name" value="Aldolase_TIM"/>
</dbReference>
<keyword evidence="7" id="KW-1185">Reference proteome</keyword>
<dbReference type="EMBL" id="FQTU01000014">
    <property type="protein sequence ID" value="SHF09714.1"/>
    <property type="molecule type" value="Genomic_DNA"/>
</dbReference>
<dbReference type="Gene3D" id="3.20.20.70">
    <property type="entry name" value="Aldolase class I"/>
    <property type="match status" value="1"/>
</dbReference>
<dbReference type="InterPro" id="IPR004136">
    <property type="entry name" value="NMO"/>
</dbReference>
<evidence type="ECO:0000256" key="2">
    <source>
        <dbReference type="ARBA" id="ARBA00013457"/>
    </source>
</evidence>
<dbReference type="AlphaFoldDB" id="A0A1M4YV61"/>
<dbReference type="Proteomes" id="UP000184251">
    <property type="component" value="Unassembled WGS sequence"/>
</dbReference>
<evidence type="ECO:0000256" key="5">
    <source>
        <dbReference type="ARBA" id="ARBA00023002"/>
    </source>
</evidence>
<reference evidence="6 7" key="1">
    <citation type="submission" date="2016-11" db="EMBL/GenBank/DDBJ databases">
        <authorList>
            <person name="Jaros S."/>
            <person name="Januszkiewicz K."/>
            <person name="Wedrychowicz H."/>
        </authorList>
    </citation>
    <scope>NUCLEOTIDE SEQUENCE [LARGE SCALE GENOMIC DNA]</scope>
    <source>
        <strain evidence="6 7">DSM 14828</strain>
    </source>
</reference>
<gene>
    <name evidence="6" type="ORF">SAMN02746064_01872</name>
</gene>
<protein>
    <recommendedName>
        <fullName evidence="2">Probable nitronate monooxygenase</fullName>
    </recommendedName>
</protein>
<dbReference type="OrthoDB" id="9778912at2"/>
<keyword evidence="4" id="KW-0288">FMN</keyword>
<proteinExistence type="predicted"/>